<dbReference type="AlphaFoldDB" id="A0A7S1B8L9"/>
<name>A0A7S1B8L9_9STRA</name>
<dbReference type="PANTHER" id="PTHR10543:SF89">
    <property type="entry name" value="CAROTENOID 9,10(9',10')-CLEAVAGE DIOXYGENASE 1"/>
    <property type="match status" value="1"/>
</dbReference>
<feature type="binding site" evidence="5">
    <location>
        <position position="308"/>
    </location>
    <ligand>
        <name>Fe cation</name>
        <dbReference type="ChEBI" id="CHEBI:24875"/>
        <note>catalytic</note>
    </ligand>
</feature>
<protein>
    <recommendedName>
        <fullName evidence="7">Carotenoid oxygenase</fullName>
    </recommendedName>
</protein>
<dbReference type="EMBL" id="HBFR01008212">
    <property type="protein sequence ID" value="CAD8878745.1"/>
    <property type="molecule type" value="Transcribed_RNA"/>
</dbReference>
<keyword evidence="4 5" id="KW-0408">Iron</keyword>
<evidence type="ECO:0000256" key="3">
    <source>
        <dbReference type="ARBA" id="ARBA00023002"/>
    </source>
</evidence>
<keyword evidence="3" id="KW-0560">Oxidoreductase</keyword>
<evidence type="ECO:0000256" key="2">
    <source>
        <dbReference type="ARBA" id="ARBA00022723"/>
    </source>
</evidence>
<keyword evidence="2 5" id="KW-0479">Metal-binding</keyword>
<dbReference type="GO" id="GO:0010436">
    <property type="term" value="F:carotenoid dioxygenase activity"/>
    <property type="evidence" value="ECO:0007669"/>
    <property type="project" value="TreeGrafter"/>
</dbReference>
<gene>
    <name evidence="6" type="ORF">CHYS00102_LOCUS5929</name>
</gene>
<evidence type="ECO:0000256" key="4">
    <source>
        <dbReference type="ARBA" id="ARBA00023004"/>
    </source>
</evidence>
<dbReference type="GO" id="GO:0016121">
    <property type="term" value="P:carotene catabolic process"/>
    <property type="evidence" value="ECO:0007669"/>
    <property type="project" value="TreeGrafter"/>
</dbReference>
<comment type="similarity">
    <text evidence="1">Belongs to the carotenoid oxygenase family.</text>
</comment>
<dbReference type="Pfam" id="PF03055">
    <property type="entry name" value="RPE65"/>
    <property type="match status" value="1"/>
</dbReference>
<dbReference type="InterPro" id="IPR004294">
    <property type="entry name" value="Carotenoid_Oase"/>
</dbReference>
<comment type="cofactor">
    <cofactor evidence="5">
        <name>Fe(2+)</name>
        <dbReference type="ChEBI" id="CHEBI:29033"/>
    </cofactor>
    <text evidence="5">Binds 1 Fe(2+) ion per subunit.</text>
</comment>
<feature type="binding site" evidence="5">
    <location>
        <position position="259"/>
    </location>
    <ligand>
        <name>Fe cation</name>
        <dbReference type="ChEBI" id="CHEBI:24875"/>
        <note>catalytic</note>
    </ligand>
</feature>
<dbReference type="GO" id="GO:0046872">
    <property type="term" value="F:metal ion binding"/>
    <property type="evidence" value="ECO:0007669"/>
    <property type="project" value="UniProtKB-KW"/>
</dbReference>
<evidence type="ECO:0000256" key="5">
    <source>
        <dbReference type="PIRSR" id="PIRSR604294-1"/>
    </source>
</evidence>
<dbReference type="PANTHER" id="PTHR10543">
    <property type="entry name" value="BETA-CAROTENE DIOXYGENASE"/>
    <property type="match status" value="1"/>
</dbReference>
<evidence type="ECO:0008006" key="7">
    <source>
        <dbReference type="Google" id="ProtNLM"/>
    </source>
</evidence>
<evidence type="ECO:0000256" key="1">
    <source>
        <dbReference type="ARBA" id="ARBA00006787"/>
    </source>
</evidence>
<accession>A0A7S1B8L9</accession>
<reference evidence="6" key="1">
    <citation type="submission" date="2021-01" db="EMBL/GenBank/DDBJ databases">
        <authorList>
            <person name="Corre E."/>
            <person name="Pelletier E."/>
            <person name="Niang G."/>
            <person name="Scheremetjew M."/>
            <person name="Finn R."/>
            <person name="Kale V."/>
            <person name="Holt S."/>
            <person name="Cochrane G."/>
            <person name="Meng A."/>
            <person name="Brown T."/>
            <person name="Cohen L."/>
        </authorList>
    </citation>
    <scope>NUCLEOTIDE SEQUENCE</scope>
    <source>
        <strain evidence="6">308</strain>
    </source>
</reference>
<proteinExistence type="inferred from homology"/>
<sequence length="594" mass="63782">MGGRDIAQGQPNMRFFVISVLAASKFTTCRAFSNSVARATAAAAAASADAVKEAQLRAEEAARNVHSGPNNAAMNALFVNVPDFPEPSSCTVVAGAIPDDLPPGCLMRTGPNGGSENDGFLDGDGMVHCITFPPKEIRSNERGVAHSSTYVETQGRLTEKRARNGSRYAGTLGAAPRGWPMLGALLKNGLAFGTLEAQKDTCNTALARSGGRVLALMEQSPPTEVRVRRDGSLETVERMARLGGAVPSAPISGGSLGAHGRTCPEMGERVHVSYTSVARPFVRVDYFDPGWKLKRSVGVDVPAPVMVHDCALSESYVVLMDFPLTIRPRRLIADSFPVEYEPGNGARIGLLPRSATSDQTIWFDVENGVVLHAANAYEEDDGKVVVIGFKSVPKGEKSFILDYTPAFLYKWVLDPSTGKTEERCLRPDICVEFPVCEDRLVGKKSRYVYGVVATSMGGPMRQFKTPQAAILLDSVIKLAVLNGEDGTETAGDVAGRFDLPDGWHFVSEPTLLEKTSGAGTYVLALATYVPTTSDDGEKAEHIRVATDGSSMKSRCYVLDGVGLGDDPVCVIDLPKSRHVNYGLHSLYLPWKHMV</sequence>
<organism evidence="6">
    <name type="scientific">Corethron hystrix</name>
    <dbReference type="NCBI Taxonomy" id="216773"/>
    <lineage>
        <taxon>Eukaryota</taxon>
        <taxon>Sar</taxon>
        <taxon>Stramenopiles</taxon>
        <taxon>Ochrophyta</taxon>
        <taxon>Bacillariophyta</taxon>
        <taxon>Coscinodiscophyceae</taxon>
        <taxon>Corethrophycidae</taxon>
        <taxon>Corethrales</taxon>
        <taxon>Corethraceae</taxon>
        <taxon>Corethron</taxon>
    </lineage>
</organism>
<feature type="binding site" evidence="5">
    <location>
        <position position="372"/>
    </location>
    <ligand>
        <name>Fe cation</name>
        <dbReference type="ChEBI" id="CHEBI:24875"/>
        <note>catalytic</note>
    </ligand>
</feature>
<evidence type="ECO:0000313" key="6">
    <source>
        <dbReference type="EMBL" id="CAD8878745.1"/>
    </source>
</evidence>